<keyword evidence="1" id="KW-0472">Membrane</keyword>
<evidence type="ECO:0000313" key="3">
    <source>
        <dbReference type="Proteomes" id="UP000606730"/>
    </source>
</evidence>
<dbReference type="EMBL" id="BMKN01000001">
    <property type="protein sequence ID" value="GGE38547.1"/>
    <property type="molecule type" value="Genomic_DNA"/>
</dbReference>
<comment type="caution">
    <text evidence="2">The sequence shown here is derived from an EMBL/GenBank/DDBJ whole genome shotgun (WGS) entry which is preliminary data.</text>
</comment>
<protein>
    <recommendedName>
        <fullName evidence="4">Flp pilus assembly protein TadG</fullName>
    </recommendedName>
</protein>
<dbReference type="RefSeq" id="WP_095596768.1">
    <property type="nucleotide sequence ID" value="NZ_BMKN01000001.1"/>
</dbReference>
<evidence type="ECO:0008006" key="4">
    <source>
        <dbReference type="Google" id="ProtNLM"/>
    </source>
</evidence>
<name>A0A917ACP0_9RHOB</name>
<dbReference type="OrthoDB" id="7873328at2"/>
<evidence type="ECO:0000313" key="2">
    <source>
        <dbReference type="EMBL" id="GGE38547.1"/>
    </source>
</evidence>
<gene>
    <name evidence="2" type="ORF">GCM10011517_02920</name>
</gene>
<evidence type="ECO:0000256" key="1">
    <source>
        <dbReference type="SAM" id="Phobius"/>
    </source>
</evidence>
<keyword evidence="1" id="KW-1133">Transmembrane helix</keyword>
<dbReference type="Proteomes" id="UP000606730">
    <property type="component" value="Unassembled WGS sequence"/>
</dbReference>
<proteinExistence type="predicted"/>
<organism evidence="2 3">
    <name type="scientific">Actibacterium pelagium</name>
    <dbReference type="NCBI Taxonomy" id="2029103"/>
    <lineage>
        <taxon>Bacteria</taxon>
        <taxon>Pseudomonadati</taxon>
        <taxon>Pseudomonadota</taxon>
        <taxon>Alphaproteobacteria</taxon>
        <taxon>Rhodobacterales</taxon>
        <taxon>Roseobacteraceae</taxon>
        <taxon>Actibacterium</taxon>
    </lineage>
</organism>
<reference evidence="2" key="2">
    <citation type="submission" date="2020-09" db="EMBL/GenBank/DDBJ databases">
        <authorList>
            <person name="Sun Q."/>
            <person name="Zhou Y."/>
        </authorList>
    </citation>
    <scope>NUCLEOTIDE SEQUENCE</scope>
    <source>
        <strain evidence="2">CGMCC 1.16012</strain>
    </source>
</reference>
<sequence>MTPFKSYLSSSKNRLSKFWKEQDGTASVDGLIWIMFFMTLVVFILDAAIMFMNNTQVRRIVQDGSRMYVRGAFDGSTTELKDLDAWIQARLSGLSPKAKSSSKVDGNNRVYTEVVYPASDTDITGLFDALMNFNIQVVVVNQKL</sequence>
<feature type="transmembrane region" description="Helical" evidence="1">
    <location>
        <begin position="31"/>
        <end position="52"/>
    </location>
</feature>
<accession>A0A917ACP0</accession>
<dbReference type="AlphaFoldDB" id="A0A917ACP0"/>
<keyword evidence="3" id="KW-1185">Reference proteome</keyword>
<keyword evidence="1" id="KW-0812">Transmembrane</keyword>
<reference evidence="2" key="1">
    <citation type="journal article" date="2014" name="Int. J. Syst. Evol. Microbiol.">
        <title>Complete genome sequence of Corynebacterium casei LMG S-19264T (=DSM 44701T), isolated from a smear-ripened cheese.</title>
        <authorList>
            <consortium name="US DOE Joint Genome Institute (JGI-PGF)"/>
            <person name="Walter F."/>
            <person name="Albersmeier A."/>
            <person name="Kalinowski J."/>
            <person name="Ruckert C."/>
        </authorList>
    </citation>
    <scope>NUCLEOTIDE SEQUENCE</scope>
    <source>
        <strain evidence="2">CGMCC 1.16012</strain>
    </source>
</reference>